<sequence length="311" mass="34061">MPATADGAGVLLAWAGRQTTALGTGRRAWALDGARCHGVGLLRVLRAAGEYVLEAPKPATGRRRRGGKSDALDAVHAARAVLAADHLATPRTDGDREALRLLHVCRRHYSDTRTATINLFKSVILTADDDLRTQMRGLSTLRQIQHATTLTTTTSDLDRLRHTQLATLAEQILTLDRLLKANLTEIRTLVDKLCPALLDQPGIGPVTAAITLTAWSHPGRFRNEAAFASLAGVSPVPASSGRITRHRLNRGGDRTLNAALHTIAKARQRCHQPTKDYINRRTNEGRTPTEITRSLKRYIARQIWRTLEATA</sequence>
<dbReference type="Pfam" id="PF01548">
    <property type="entry name" value="DEDD_Tnp_IS110"/>
    <property type="match status" value="1"/>
</dbReference>
<feature type="domain" description="Transposase IS116/IS110/IS902 C-terminal" evidence="2">
    <location>
        <begin position="196"/>
        <end position="277"/>
    </location>
</feature>
<evidence type="ECO:0000259" key="1">
    <source>
        <dbReference type="Pfam" id="PF01548"/>
    </source>
</evidence>
<comment type="caution">
    <text evidence="3">The sequence shown here is derived from an EMBL/GenBank/DDBJ whole genome shotgun (WGS) entry which is preliminary data.</text>
</comment>
<dbReference type="Proteomes" id="UP000653076">
    <property type="component" value="Unassembled WGS sequence"/>
</dbReference>
<protein>
    <submittedName>
        <fullName evidence="3">IS110 family transposase</fullName>
    </submittedName>
</protein>
<dbReference type="InterPro" id="IPR002525">
    <property type="entry name" value="Transp_IS110-like_N"/>
</dbReference>
<dbReference type="InterPro" id="IPR003346">
    <property type="entry name" value="Transposase_20"/>
</dbReference>
<reference evidence="3 4" key="1">
    <citation type="submission" date="2021-01" db="EMBL/GenBank/DDBJ databases">
        <title>Whole genome shotgun sequence of Verrucosispora qiuiae NBRC 106684.</title>
        <authorList>
            <person name="Komaki H."/>
            <person name="Tamura T."/>
        </authorList>
    </citation>
    <scope>NUCLEOTIDE SEQUENCE [LARGE SCALE GENOMIC DNA]</scope>
    <source>
        <strain evidence="3 4">NBRC 106684</strain>
    </source>
</reference>
<dbReference type="Pfam" id="PF02371">
    <property type="entry name" value="Transposase_20"/>
    <property type="match status" value="1"/>
</dbReference>
<name>A0ABQ4JN06_9ACTN</name>
<dbReference type="PANTHER" id="PTHR33055:SF16">
    <property type="entry name" value="TRANSPOSASE FOR INSERTION SEQUENCE ELEMENT IS1547"/>
    <property type="match status" value="1"/>
</dbReference>
<organism evidence="3 4">
    <name type="scientific">Micromonospora qiuiae</name>
    <dbReference type="NCBI Taxonomy" id="502268"/>
    <lineage>
        <taxon>Bacteria</taxon>
        <taxon>Bacillati</taxon>
        <taxon>Actinomycetota</taxon>
        <taxon>Actinomycetes</taxon>
        <taxon>Micromonosporales</taxon>
        <taxon>Micromonosporaceae</taxon>
        <taxon>Micromonospora</taxon>
    </lineage>
</organism>
<evidence type="ECO:0000313" key="3">
    <source>
        <dbReference type="EMBL" id="GIJ30840.1"/>
    </source>
</evidence>
<evidence type="ECO:0000313" key="4">
    <source>
        <dbReference type="Proteomes" id="UP000653076"/>
    </source>
</evidence>
<keyword evidence="4" id="KW-1185">Reference proteome</keyword>
<dbReference type="EMBL" id="BOPC01000180">
    <property type="protein sequence ID" value="GIJ30840.1"/>
    <property type="molecule type" value="Genomic_DNA"/>
</dbReference>
<accession>A0ABQ4JN06</accession>
<dbReference type="InterPro" id="IPR047650">
    <property type="entry name" value="Transpos_IS110"/>
</dbReference>
<feature type="domain" description="Transposase IS110-like N-terminal" evidence="1">
    <location>
        <begin position="29"/>
        <end position="123"/>
    </location>
</feature>
<proteinExistence type="predicted"/>
<gene>
    <name evidence="3" type="ORF">Vqi01_60020</name>
</gene>
<evidence type="ECO:0000259" key="2">
    <source>
        <dbReference type="Pfam" id="PF02371"/>
    </source>
</evidence>
<dbReference type="PANTHER" id="PTHR33055">
    <property type="entry name" value="TRANSPOSASE FOR INSERTION SEQUENCE ELEMENT IS1111A"/>
    <property type="match status" value="1"/>
</dbReference>